<dbReference type="AlphaFoldDB" id="A0A7S4VLT1"/>
<comment type="catalytic activity">
    <reaction evidence="1">
        <text>Thiol-dependent hydrolysis of ester, thioester, amide, peptide and isopeptide bonds formed by the C-terminal Gly of ubiquitin (a 76-residue protein attached to proteins as an intracellular targeting signal).</text>
        <dbReference type="EC" id="3.4.19.12"/>
    </reaction>
</comment>
<dbReference type="PANTHER" id="PTHR13367">
    <property type="entry name" value="UBIQUITIN THIOESTERASE"/>
    <property type="match status" value="1"/>
</dbReference>
<dbReference type="InterPro" id="IPR022099">
    <property type="entry name" value="DUF3638"/>
</dbReference>
<keyword evidence="4" id="KW-0833">Ubl conjugation pathway</keyword>
<evidence type="ECO:0000256" key="5">
    <source>
        <dbReference type="ARBA" id="ARBA00022801"/>
    </source>
</evidence>
<evidence type="ECO:0000313" key="9">
    <source>
        <dbReference type="EMBL" id="CAE4618586.1"/>
    </source>
</evidence>
<evidence type="ECO:0000256" key="4">
    <source>
        <dbReference type="ARBA" id="ARBA00022786"/>
    </source>
</evidence>
<dbReference type="Pfam" id="PF12340">
    <property type="entry name" value="DUF3638"/>
    <property type="match status" value="1"/>
</dbReference>
<keyword evidence="6" id="KW-0788">Thiol protease</keyword>
<dbReference type="GO" id="GO:0006508">
    <property type="term" value="P:proteolysis"/>
    <property type="evidence" value="ECO:0007669"/>
    <property type="project" value="UniProtKB-KW"/>
</dbReference>
<feature type="domain" description="DUF3638" evidence="7">
    <location>
        <begin position="148"/>
        <end position="361"/>
    </location>
</feature>
<accession>A0A7S4VLT1</accession>
<evidence type="ECO:0000259" key="7">
    <source>
        <dbReference type="Pfam" id="PF12340"/>
    </source>
</evidence>
<keyword evidence="3" id="KW-0645">Protease</keyword>
<dbReference type="InterPro" id="IPR051346">
    <property type="entry name" value="OTU_Deubiquitinase"/>
</dbReference>
<dbReference type="EC" id="3.4.19.12" evidence="2"/>
<reference evidence="9" key="1">
    <citation type="submission" date="2021-01" db="EMBL/GenBank/DDBJ databases">
        <authorList>
            <person name="Corre E."/>
            <person name="Pelletier E."/>
            <person name="Niang G."/>
            <person name="Scheremetjew M."/>
            <person name="Finn R."/>
            <person name="Kale V."/>
            <person name="Holt S."/>
            <person name="Cochrane G."/>
            <person name="Meng A."/>
            <person name="Brown T."/>
            <person name="Cohen L."/>
        </authorList>
    </citation>
    <scope>NUCLEOTIDE SEQUENCE</scope>
    <source>
        <strain evidence="9">GSO104</strain>
    </source>
</reference>
<dbReference type="PANTHER" id="PTHR13367:SF33">
    <property type="entry name" value="P-LOOP CONTAINING NUCLEOSIDE TRIPHOSPHATE HYDROLASE PROTEIN"/>
    <property type="match status" value="1"/>
</dbReference>
<keyword evidence="5" id="KW-0378">Hydrolase</keyword>
<evidence type="ECO:0000256" key="3">
    <source>
        <dbReference type="ARBA" id="ARBA00022670"/>
    </source>
</evidence>
<evidence type="ECO:0000259" key="8">
    <source>
        <dbReference type="Pfam" id="PF12359"/>
    </source>
</evidence>
<sequence>MGELKESWDAHTKLPLKGLGTYDTHIFCNLLDDAINLQNKAEAYLLEHLNNIPGGNGNWHAAAHEILRVANIAPTTVKSDFLKLARFPDMINDFNPLLTRISKKHIQNGLLIWLQLCVMEDKLKRLVKLESDTIDNSKEIIREIQTNRTWDPATHPLWLIFEVGGMLQIRPEQYAVAKHLIDNPGHIVQLNMGLGKTRVILPMIVLHWSFIDQNMITRLNFLSPLFTEAYEYLHYHLCASILGVKLYTMPFCRDVEIDEERLGIMKNMVDQCRVEGGIFLVAPEHRLSLENKQKELHISSQYLLSGELDSLISGFPWRDILDESDEMLHHRYQLIYAVGSVSSLPEGPHRWRGVQALLFLLFSDPTLQQLLKKHPDCLVTVYEPMDDAFPSLRFVAGDAFDNFEPLLIDQLAAALIENPPHELSWIKKHTLQEYIFEAMTKAEKFSHLLTKLPKEHLNDVLALRGFLAGGILVHCLMKRYRVDFGIAPNGKKCLAVPFRAADMPSERAEFAHSDCALCLTTIAYYSNGLSYSQLQTALKKLLDLGKNAQRKFYDEWYQLSLKRMIRDKSKCISTLDNINKIDLKNELQQKNMWNYFRRNIKAINFWLNYCIFPGEMEQYSKRLTTTSWHLAHNPSSNTIGFSGTNDNHRILPLQVQQYFPPTDGVSIMRELSGTNGKMLDIILKKTIKCIELPEGQIPSELLNLVIEYSKPCSDEFALHAIIDSGALLAGMKNVVAAKHIIDNLPRSIFKGVLFFDNETYTGQWMILERSGRCLPKNQSPISERDAFVIFDEPRCRGSDIKLRFDARALLTIGPGMCKDKLMQAAGRLRQLDRGQSLLIVGGKDVFAKIRSYCAPQNEIVSRDVLQWTMKNTVQATANGLSNWSSQGFFFVTTFRKPNYAVEDEKLELGQLYGEKFSQNTVVKAVELSRKYHFARTGGKANLSHACLEMANKIEIQVNRYGHDFTTSLRGVDEECERELELELEEEEEIEEEVPRMIPIKETYWDFSTIFTADSPATLPITVQILPRVVQRQLTPSSLANIKWSDRVYCTQNFLDSVANLEGAKAVYINKFLRLVDVVIIFPNGMLLLISEYEADSILQLFWNHPCEGRDSIPHFFHYNFVTRMADTEHLLQKPLLVLPAVQRNLSSPTYQLQQLKTFWSMLNIKTVTSVRLFAGETMYFANSQKEALEAMLLPGSQSQTNTAKSASGEPEKIIEMRGLLHLLPYSDLEQICIYCACKEFGGYSDEE</sequence>
<dbReference type="Pfam" id="PF12359">
    <property type="entry name" value="DUF3645"/>
    <property type="match status" value="1"/>
</dbReference>
<dbReference type="GO" id="GO:0004843">
    <property type="term" value="F:cysteine-type deubiquitinase activity"/>
    <property type="evidence" value="ECO:0007669"/>
    <property type="project" value="UniProtKB-EC"/>
</dbReference>
<gene>
    <name evidence="9" type="ORF">DBRI00130_LOCUS20873</name>
</gene>
<organism evidence="9">
    <name type="scientific">Ditylum brightwellii</name>
    <dbReference type="NCBI Taxonomy" id="49249"/>
    <lineage>
        <taxon>Eukaryota</taxon>
        <taxon>Sar</taxon>
        <taxon>Stramenopiles</taxon>
        <taxon>Ochrophyta</taxon>
        <taxon>Bacillariophyta</taxon>
        <taxon>Mediophyceae</taxon>
        <taxon>Lithodesmiophycidae</taxon>
        <taxon>Lithodesmiales</taxon>
        <taxon>Lithodesmiaceae</taxon>
        <taxon>Ditylum</taxon>
    </lineage>
</organism>
<name>A0A7S4VLT1_9STRA</name>
<evidence type="ECO:0000256" key="2">
    <source>
        <dbReference type="ARBA" id="ARBA00012759"/>
    </source>
</evidence>
<protein>
    <recommendedName>
        <fullName evidence="2">ubiquitinyl hydrolase 1</fullName>
        <ecNumber evidence="2">3.4.19.12</ecNumber>
    </recommendedName>
</protein>
<evidence type="ECO:0000256" key="1">
    <source>
        <dbReference type="ARBA" id="ARBA00000707"/>
    </source>
</evidence>
<evidence type="ECO:0000256" key="6">
    <source>
        <dbReference type="ARBA" id="ARBA00022807"/>
    </source>
</evidence>
<proteinExistence type="predicted"/>
<dbReference type="EMBL" id="HBNS01026521">
    <property type="protein sequence ID" value="CAE4618586.1"/>
    <property type="molecule type" value="Transcribed_RNA"/>
</dbReference>
<feature type="domain" description="DUF3645" evidence="8">
    <location>
        <begin position="492"/>
        <end position="520"/>
    </location>
</feature>
<dbReference type="InterPro" id="IPR022105">
    <property type="entry name" value="DUF3645"/>
</dbReference>